<dbReference type="AlphaFoldDB" id="A0AAF0YAX5"/>
<dbReference type="Pfam" id="PF11735">
    <property type="entry name" value="CAP59_mtransfer"/>
    <property type="match status" value="1"/>
</dbReference>
<proteinExistence type="predicted"/>
<evidence type="ECO:0000313" key="1">
    <source>
        <dbReference type="EMBL" id="WOO82652.1"/>
    </source>
</evidence>
<protein>
    <submittedName>
        <fullName evidence="1">Alpha-1,3-mannosyltransferase CMT1</fullName>
    </submittedName>
</protein>
<keyword evidence="2" id="KW-1185">Reference proteome</keyword>
<organism evidence="1 2">
    <name type="scientific">Vanrija pseudolonga</name>
    <dbReference type="NCBI Taxonomy" id="143232"/>
    <lineage>
        <taxon>Eukaryota</taxon>
        <taxon>Fungi</taxon>
        <taxon>Dikarya</taxon>
        <taxon>Basidiomycota</taxon>
        <taxon>Agaricomycotina</taxon>
        <taxon>Tremellomycetes</taxon>
        <taxon>Trichosporonales</taxon>
        <taxon>Trichosporonaceae</taxon>
        <taxon>Vanrija</taxon>
    </lineage>
</organism>
<dbReference type="PANTHER" id="PTHR34144:SF5">
    <property type="entry name" value="ALPHA-1,3-MANNOSYLTRANSFERASE CMT1"/>
    <property type="match status" value="1"/>
</dbReference>
<dbReference type="GeneID" id="87809361"/>
<dbReference type="PANTHER" id="PTHR34144">
    <property type="entry name" value="CHROMOSOME 8, WHOLE GENOME SHOTGUN SEQUENCE"/>
    <property type="match status" value="1"/>
</dbReference>
<sequence>MHPSRSRPLGMLARRRALFAIVLAFGVVLLVFTLLPASEPANSLPYAADAAVPGRDGARAPPALQATLDDLYANFTRVWSAHSGSPPTPIYGGPALTLAQVERYSHLKRPPPTRAMKIKAGADGHALKPKFMITTLTRNIGDQLPDLLNALAVLVAFLGPDHVSFSFVEGPSGDPSPFVLDEVLVPLLRHLGVPAAQIRVDTNAPEINFANVNRIEQLASLRNAALEPLWADNDIGYLARTPERRRRMVGADVVAVVFFNDVFLHAADILEVLHQHVTAKGVTMGTGITTAWDWMERNPAYFYDVWVARTIDTGDLFYPIDQPSWSPSDDILPGSEYSKTRYEGLQPFQVYSAWNGLAVLSPTPFLPPFNVRFRRGNTAKGECAASECTLVAADFWKYNWGRVQVVPSVQVAYQRKPAIETALELRKAQDKLGWKDGVPPKNRDTTVAWEFGAPDEVRCHPWPEKNGLDANVWAKTEWVKPYLL</sequence>
<dbReference type="EMBL" id="CP086717">
    <property type="protein sequence ID" value="WOO82652.1"/>
    <property type="molecule type" value="Genomic_DNA"/>
</dbReference>
<dbReference type="InterPro" id="IPR021047">
    <property type="entry name" value="Mannosyltransferase_CMT1"/>
</dbReference>
<gene>
    <name evidence="1" type="primary">CMT1_2</name>
    <name evidence="1" type="ORF">LOC62_04G006134</name>
</gene>
<reference evidence="1" key="1">
    <citation type="submission" date="2023-10" db="EMBL/GenBank/DDBJ databases">
        <authorList>
            <person name="Noh H."/>
        </authorList>
    </citation>
    <scope>NUCLEOTIDE SEQUENCE</scope>
    <source>
        <strain evidence="1">DUCC4014</strain>
    </source>
</reference>
<dbReference type="RefSeq" id="XP_062628684.1">
    <property type="nucleotide sequence ID" value="XM_062772700.1"/>
</dbReference>
<accession>A0AAF0YAX5</accession>
<evidence type="ECO:0000313" key="2">
    <source>
        <dbReference type="Proteomes" id="UP000827549"/>
    </source>
</evidence>
<name>A0AAF0YAX5_9TREE</name>
<dbReference type="Proteomes" id="UP000827549">
    <property type="component" value="Chromosome 4"/>
</dbReference>